<sequence>MRSEKNLQSIHTRANEWRTRSQDGNSRLFAVICLGMLCGGTIPLFASYGTAFSDILGFSNYETNSIVSMCDYAYHVAAPFFGFLVLKVGPKRCTQFGSIMIFLGYFGISLLFKYSAYFTANRSAGVGLATVLFSFVGMASKAVYMSGLSTAAMLFGKTKMKGVAMGIPISLIGLSPYVFSKFKNLLFETEKDPRSYLIFLAITNGIILAFVSLFYCNGGLEDATESMISPAERRKSVGSSSFKDRINHTTDKNQTPDIKIFDRSTESTIASIKSGFLQIFAVLRKAIVKATPHQVTMFIKSPFAWIFFIGITCFSGPGIMFINNCGKLTMTLISHLQDIPDHKAEIIKNDVVANQSLYSFFGRLLAGILLDFLSLYFKIPTIVYLLFSVFLMYRAQEMLSRASSVSDMFTLSSYVGFSMGSLFSVAPSYTSEVWGPKNFGLMWGILTIGPAIGAHACNVLFGVVWDKGISVAGSTDNLTTKIIPCDFSCTVEVRKNFKDKTVTNLKMVSEKHFVNNPSDLVKDSILGLVSTSTHLKFDEESKGVIYLRNIDDVKESQVTLFCGGGAGHEPAHGGFVGPSFLTSAVSGHVFASPSTSQVLSCLQRTYSPNHGTIVIVKNYTGDILNFGRAIERFKAEEAGKGSVDCKVSMVVVGDDVGVVNESEEIDVGRRGLSGTVLVNKIACGSAASGESFENVERIAKFAAENVFTIGCALDPASVPGQGLPRVLETSQIEFGMGIHNEPGFKTTELKSGHEMVSDMISHVFNSKLLKASSQKLNSKKVVLLVNNLGAISNLELGLVSNEACNEIKKHGFEIVRAFQGTFMTGLAMPGASISVLVVPSSSADEQEILKFIDLPAHAPGWNNLIPVADKSSKSDAIVDNERRANLASQTSNKTHERSEMWVKISNSVYDSSVVHEQEITYLDSVMGDGDCGQVLLSGTTSVKNAANSSKIPSNNIAAAVSTISGLLEDSMGGTSGIIYCLFFDGVSQHLSKAGYSSDNGAMPSAEVWGEALSNGLETIQRYSTAKVGDRTLIDALHPFIETFKASGGDLAQSLESAKQGAKKTEEMVPLRGRAVYTGKGKGHADAGAVGVCAVIEGILNALH</sequence>
<accession>A0A2U1J3I0</accession>
<evidence type="ECO:0000256" key="5">
    <source>
        <dbReference type="ARBA" id="ARBA00022679"/>
    </source>
</evidence>
<dbReference type="InterPro" id="IPR036259">
    <property type="entry name" value="MFS_trans_sf"/>
</dbReference>
<keyword evidence="16" id="KW-1185">Reference proteome</keyword>
<dbReference type="SUPFAM" id="SSF82549">
    <property type="entry name" value="DAK1/DegV-like"/>
    <property type="match status" value="1"/>
</dbReference>
<evidence type="ECO:0000256" key="6">
    <source>
        <dbReference type="ARBA" id="ARBA00022741"/>
    </source>
</evidence>
<evidence type="ECO:0000256" key="1">
    <source>
        <dbReference type="ARBA" id="ARBA00003264"/>
    </source>
</evidence>
<dbReference type="SUPFAM" id="SSF103473">
    <property type="entry name" value="MFS general substrate transporter"/>
    <property type="match status" value="1"/>
</dbReference>
<dbReference type="GO" id="GO:0019588">
    <property type="term" value="P:anaerobic glycerol catabolic process"/>
    <property type="evidence" value="ECO:0007669"/>
    <property type="project" value="UniProtKB-UniPathway"/>
</dbReference>
<dbReference type="FunFam" id="3.40.50.10440:FF:000001">
    <property type="entry name" value="Dihydroxyacetone kinase, DhaK subunit"/>
    <property type="match status" value="1"/>
</dbReference>
<dbReference type="GO" id="GO:0050354">
    <property type="term" value="F:triokinase activity"/>
    <property type="evidence" value="ECO:0007669"/>
    <property type="project" value="UniProtKB-EC"/>
</dbReference>
<feature type="transmembrane region" description="Helical" evidence="12">
    <location>
        <begin position="72"/>
        <end position="89"/>
    </location>
</feature>
<dbReference type="UniPathway" id="UPA00617">
    <property type="reaction ID" value="UER00669"/>
</dbReference>
<comment type="similarity">
    <text evidence="4">Belongs to the dihydroxyacetone kinase (DAK) family.</text>
</comment>
<feature type="transmembrane region" description="Helical" evidence="12">
    <location>
        <begin position="128"/>
        <end position="155"/>
    </location>
</feature>
<keyword evidence="9" id="KW-0067">ATP-binding</keyword>
<evidence type="ECO:0000256" key="3">
    <source>
        <dbReference type="ARBA" id="ARBA00004778"/>
    </source>
</evidence>
<keyword evidence="5" id="KW-0808">Transferase</keyword>
<evidence type="ECO:0008006" key="17">
    <source>
        <dbReference type="Google" id="ProtNLM"/>
    </source>
</evidence>
<keyword evidence="6" id="KW-0547">Nucleotide-binding</keyword>
<evidence type="ECO:0000256" key="12">
    <source>
        <dbReference type="SAM" id="Phobius"/>
    </source>
</evidence>
<dbReference type="InterPro" id="IPR050861">
    <property type="entry name" value="Dihydroxyacetone_Kinase"/>
</dbReference>
<comment type="caution">
    <text evidence="15">The sequence shown here is derived from an EMBL/GenBank/DDBJ whole genome shotgun (WGS) entry which is preliminary data.</text>
</comment>
<dbReference type="InterPro" id="IPR036117">
    <property type="entry name" value="DhaL_dom_sf"/>
</dbReference>
<evidence type="ECO:0000256" key="4">
    <source>
        <dbReference type="ARBA" id="ARBA00008757"/>
    </source>
</evidence>
<evidence type="ECO:0000313" key="15">
    <source>
        <dbReference type="EMBL" id="PVZ99542.1"/>
    </source>
</evidence>
<dbReference type="Pfam" id="PF07690">
    <property type="entry name" value="MFS_1"/>
    <property type="match status" value="1"/>
</dbReference>
<feature type="transmembrane region" description="Helical" evidence="12">
    <location>
        <begin position="408"/>
        <end position="429"/>
    </location>
</feature>
<feature type="transmembrane region" description="Helical" evidence="12">
    <location>
        <begin position="364"/>
        <end position="387"/>
    </location>
</feature>
<comment type="pathway">
    <text evidence="3">Polyol metabolism; glycerol fermentation; glycerone phosphate from glycerol (oxidative route): step 2/2.</text>
</comment>
<dbReference type="GO" id="GO:0005524">
    <property type="term" value="F:ATP binding"/>
    <property type="evidence" value="ECO:0007669"/>
    <property type="project" value="UniProtKB-KW"/>
</dbReference>
<evidence type="ECO:0000259" key="13">
    <source>
        <dbReference type="PROSITE" id="PS51480"/>
    </source>
</evidence>
<dbReference type="InterPro" id="IPR011701">
    <property type="entry name" value="MFS"/>
</dbReference>
<dbReference type="FunFam" id="3.30.1180.20:FF:000001">
    <property type="entry name" value="Dihydroxyacetone kinase 1"/>
    <property type="match status" value="1"/>
</dbReference>
<dbReference type="PROSITE" id="PS51480">
    <property type="entry name" value="DHAL"/>
    <property type="match status" value="1"/>
</dbReference>
<dbReference type="SUPFAM" id="SSF101473">
    <property type="entry name" value="DhaL-like"/>
    <property type="match status" value="1"/>
</dbReference>
<dbReference type="EMBL" id="MBFU01000431">
    <property type="protein sequence ID" value="PVZ99542.1"/>
    <property type="molecule type" value="Genomic_DNA"/>
</dbReference>
<comment type="catalytic activity">
    <reaction evidence="11">
        <text>dihydroxyacetone + ATP = dihydroxyacetone phosphate + ADP + H(+)</text>
        <dbReference type="Rhea" id="RHEA:15773"/>
        <dbReference type="ChEBI" id="CHEBI:15378"/>
        <dbReference type="ChEBI" id="CHEBI:16016"/>
        <dbReference type="ChEBI" id="CHEBI:30616"/>
        <dbReference type="ChEBI" id="CHEBI:57642"/>
        <dbReference type="ChEBI" id="CHEBI:456216"/>
        <dbReference type="EC" id="2.7.1.29"/>
    </reaction>
</comment>
<evidence type="ECO:0000256" key="2">
    <source>
        <dbReference type="ARBA" id="ARBA00004141"/>
    </source>
</evidence>
<dbReference type="Gene3D" id="1.20.1250.20">
    <property type="entry name" value="MFS general substrate transporter like domains"/>
    <property type="match status" value="1"/>
</dbReference>
<feature type="transmembrane region" description="Helical" evidence="12">
    <location>
        <begin position="28"/>
        <end position="52"/>
    </location>
</feature>
<protein>
    <recommendedName>
        <fullName evidence="17">Dihydroxyacetone kinase</fullName>
    </recommendedName>
</protein>
<name>A0A2U1J3I0_SMIAN</name>
<dbReference type="Pfam" id="PF02733">
    <property type="entry name" value="Dak1"/>
    <property type="match status" value="1"/>
</dbReference>
<feature type="transmembrane region" description="Helical" evidence="12">
    <location>
        <begin position="195"/>
        <end position="216"/>
    </location>
</feature>
<evidence type="ECO:0000256" key="10">
    <source>
        <dbReference type="ARBA" id="ARBA00047974"/>
    </source>
</evidence>
<dbReference type="Gene3D" id="3.30.1180.20">
    <property type="entry name" value="Dihydroxyacetone kinase, domain 2"/>
    <property type="match status" value="1"/>
</dbReference>
<comment type="function">
    <text evidence="1">Catalyzes both the phosphorylation of dihydroxyacetone and of glyceraldehyde.</text>
</comment>
<organism evidence="15 16">
    <name type="scientific">Smittium angustum</name>
    <dbReference type="NCBI Taxonomy" id="133377"/>
    <lineage>
        <taxon>Eukaryota</taxon>
        <taxon>Fungi</taxon>
        <taxon>Fungi incertae sedis</taxon>
        <taxon>Zoopagomycota</taxon>
        <taxon>Kickxellomycotina</taxon>
        <taxon>Harpellomycetes</taxon>
        <taxon>Harpellales</taxon>
        <taxon>Legeriomycetaceae</taxon>
        <taxon>Smittium</taxon>
    </lineage>
</organism>
<feature type="transmembrane region" description="Helical" evidence="12">
    <location>
        <begin position="303"/>
        <end position="322"/>
    </location>
</feature>
<evidence type="ECO:0000313" key="16">
    <source>
        <dbReference type="Proteomes" id="UP000245591"/>
    </source>
</evidence>
<keyword evidence="8" id="KW-0319">Glycerol metabolism</keyword>
<feature type="transmembrane region" description="Helical" evidence="12">
    <location>
        <begin position="162"/>
        <end position="179"/>
    </location>
</feature>
<evidence type="ECO:0000259" key="14">
    <source>
        <dbReference type="PROSITE" id="PS51481"/>
    </source>
</evidence>
<feature type="transmembrane region" description="Helical" evidence="12">
    <location>
        <begin position="96"/>
        <end position="116"/>
    </location>
</feature>
<evidence type="ECO:0000256" key="11">
    <source>
        <dbReference type="ARBA" id="ARBA00048898"/>
    </source>
</evidence>
<keyword evidence="12" id="KW-0812">Transmembrane</keyword>
<dbReference type="Gene3D" id="3.40.50.10440">
    <property type="entry name" value="Dihydroxyacetone kinase, domain 1"/>
    <property type="match status" value="1"/>
</dbReference>
<gene>
    <name evidence="15" type="ORF">BB558_004464</name>
</gene>
<keyword evidence="12" id="KW-0472">Membrane</keyword>
<dbReference type="GO" id="GO:0005829">
    <property type="term" value="C:cytosol"/>
    <property type="evidence" value="ECO:0007669"/>
    <property type="project" value="TreeGrafter"/>
</dbReference>
<feature type="domain" description="DhaK" evidence="14">
    <location>
        <begin position="516"/>
        <end position="861"/>
    </location>
</feature>
<dbReference type="GO" id="GO:0022857">
    <property type="term" value="F:transmembrane transporter activity"/>
    <property type="evidence" value="ECO:0007669"/>
    <property type="project" value="InterPro"/>
</dbReference>
<feature type="domain" description="DhaL" evidence="13">
    <location>
        <begin position="899"/>
        <end position="1100"/>
    </location>
</feature>
<dbReference type="PANTHER" id="PTHR28629:SF4">
    <property type="entry name" value="TRIOKINASE_FMN CYCLASE"/>
    <property type="match status" value="1"/>
</dbReference>
<evidence type="ECO:0000256" key="7">
    <source>
        <dbReference type="ARBA" id="ARBA00022777"/>
    </source>
</evidence>
<dbReference type="Gene3D" id="1.25.40.340">
    <property type="match status" value="1"/>
</dbReference>
<dbReference type="GO" id="GO:0016020">
    <property type="term" value="C:membrane"/>
    <property type="evidence" value="ECO:0007669"/>
    <property type="project" value="UniProtKB-SubCell"/>
</dbReference>
<dbReference type="Pfam" id="PF02734">
    <property type="entry name" value="Dak2"/>
    <property type="match status" value="1"/>
</dbReference>
<dbReference type="PANTHER" id="PTHR28629">
    <property type="entry name" value="TRIOKINASE/FMN CYCLASE"/>
    <property type="match status" value="1"/>
</dbReference>
<keyword evidence="12" id="KW-1133">Transmembrane helix</keyword>
<dbReference type="InterPro" id="IPR004006">
    <property type="entry name" value="DhaK_dom"/>
</dbReference>
<dbReference type="Proteomes" id="UP000245591">
    <property type="component" value="Unassembled WGS sequence"/>
</dbReference>
<dbReference type="GO" id="GO:0004371">
    <property type="term" value="F:glycerone kinase activity"/>
    <property type="evidence" value="ECO:0007669"/>
    <property type="project" value="UniProtKB-EC"/>
</dbReference>
<comment type="catalytic activity">
    <reaction evidence="10">
        <text>D-glyceraldehyde + ATP = D-glyceraldehyde 3-phosphate + ADP + H(+)</text>
        <dbReference type="Rhea" id="RHEA:13941"/>
        <dbReference type="ChEBI" id="CHEBI:15378"/>
        <dbReference type="ChEBI" id="CHEBI:17378"/>
        <dbReference type="ChEBI" id="CHEBI:30616"/>
        <dbReference type="ChEBI" id="CHEBI:59776"/>
        <dbReference type="ChEBI" id="CHEBI:456216"/>
        <dbReference type="EC" id="2.7.1.28"/>
    </reaction>
</comment>
<comment type="subcellular location">
    <subcellularLocation>
        <location evidence="2">Membrane</location>
        <topology evidence="2">Multi-pass membrane protein</topology>
    </subcellularLocation>
</comment>
<dbReference type="InterPro" id="IPR004007">
    <property type="entry name" value="DhaL_dom"/>
</dbReference>
<evidence type="ECO:0000256" key="9">
    <source>
        <dbReference type="ARBA" id="ARBA00022840"/>
    </source>
</evidence>
<reference evidence="15 16" key="1">
    <citation type="journal article" date="2018" name="MBio">
        <title>Comparative Genomics Reveals the Core Gene Toolbox for the Fungus-Insect Symbiosis.</title>
        <authorList>
            <person name="Wang Y."/>
            <person name="Stata M."/>
            <person name="Wang W."/>
            <person name="Stajich J.E."/>
            <person name="White M.M."/>
            <person name="Moncalvo J.M."/>
        </authorList>
    </citation>
    <scope>NUCLEOTIDE SEQUENCE [LARGE SCALE GENOMIC DNA]</scope>
    <source>
        <strain evidence="15 16">AUS-126-30</strain>
    </source>
</reference>
<dbReference type="PROSITE" id="PS51481">
    <property type="entry name" value="DHAK"/>
    <property type="match status" value="1"/>
</dbReference>
<keyword evidence="7" id="KW-0418">Kinase</keyword>
<evidence type="ECO:0000256" key="8">
    <source>
        <dbReference type="ARBA" id="ARBA00022798"/>
    </source>
</evidence>
<proteinExistence type="inferred from homology"/>
<dbReference type="SMART" id="SM01120">
    <property type="entry name" value="Dak2"/>
    <property type="match status" value="1"/>
</dbReference>
<dbReference type="AlphaFoldDB" id="A0A2U1J3I0"/>